<evidence type="ECO:0000313" key="3">
    <source>
        <dbReference type="Proteomes" id="UP000298596"/>
    </source>
</evidence>
<protein>
    <submittedName>
        <fullName evidence="2">Uncharacterized protein</fullName>
    </submittedName>
</protein>
<evidence type="ECO:0000313" key="2">
    <source>
        <dbReference type="EMBL" id="QCO02854.1"/>
    </source>
</evidence>
<name>A0A4D8PWH6_AZOBR</name>
<reference evidence="2 3" key="1">
    <citation type="submission" date="2018-09" db="EMBL/GenBank/DDBJ databases">
        <title>Whole genome based analysis of evolution and adaptive divergence in Indian and Brazilian strains of Azospirillum brasilense.</title>
        <authorList>
            <person name="Singh C."/>
            <person name="Tripathi A.K."/>
        </authorList>
    </citation>
    <scope>NUCLEOTIDE SEQUENCE [LARGE SCALE GENOMIC DNA]</scope>
    <source>
        <strain evidence="2 3">MTCC4036</strain>
    </source>
</reference>
<feature type="region of interest" description="Disordered" evidence="1">
    <location>
        <begin position="345"/>
        <end position="370"/>
    </location>
</feature>
<sequence length="820" mass="89839">MARPDRLEFRVDRQCFEAIAELKAECIITHDQARSAADAITAFRQEYGAAAAALAEHGGEGLASHTLIRQGELYGEALRKVMADTRPQIAVSRVWAPLLRIGTAEIEGGRDGLIVTALHPLRLAELAAKARQLAEALRKVVLSPETDADELGNYVEMVAHAMGRTYYADVAMSSARRLLIETRRLGDLSLLESPTFGAVGDELADEPADETVEKFELVTEEYLRLRPHEKSNFSAILLDAESEDLPLMMANSMARRIESEADLRCDLVLTHENPMRLRQIYEQQNGRIGHEIDSALTSEAAKNFLSRLRVGIVGSDGLAGAGPKWHDVAVLQDVIARRAKVRWDRSKEGGTHPGFEEHVPTAASRRKPFRKGDTTSGVFLAAPVQPEAGQAYLDALHDALEGLPSERDGAWRPLQEVEFASGEVKSALERAHRLGNWVMTFDRLADRRLIATDGRRIIRYFSDPRSDHNVIVSAEITEGDIGERLRTDLESLLPSEPPASIDGLVKLIHRNSADLSGAIVMRGAHSATHAQELLGLVVAQREIELLLASSSRDRKAAWFFLDDFYGWLDLSKTRADILAVDLANTVDGRKVRLVVCEAKFVGQANLAEQRKRSLGQLEDTFEVLRKRLVDPEGTVDRSTWLGRLADLVLEHIAPFEQVGGVTFSQWIADIRAGSVPFEISGHSIVMIHDLNADPEGQPLVPDDEKARGERRPIAQWTLGRPSISASLKGMLSGEAAGRIRVPDEWPPLGTPPAAAVMKVEPELDVSVAPTARDIGPVIEPAYVKSAAICAEPIANPPSTGGMLETYRPAGSQRSTTPCVL</sequence>
<dbReference type="Proteomes" id="UP000298596">
    <property type="component" value="Chromosome"/>
</dbReference>
<feature type="compositionally biased region" description="Basic and acidic residues" evidence="1">
    <location>
        <begin position="345"/>
        <end position="359"/>
    </location>
</feature>
<organism evidence="2 3">
    <name type="scientific">Azospirillum brasilense</name>
    <dbReference type="NCBI Taxonomy" id="192"/>
    <lineage>
        <taxon>Bacteria</taxon>
        <taxon>Pseudomonadati</taxon>
        <taxon>Pseudomonadota</taxon>
        <taxon>Alphaproteobacteria</taxon>
        <taxon>Rhodospirillales</taxon>
        <taxon>Azospirillaceae</taxon>
        <taxon>Azospirillum</taxon>
    </lineage>
</organism>
<evidence type="ECO:0000256" key="1">
    <source>
        <dbReference type="SAM" id="MobiDB-lite"/>
    </source>
</evidence>
<accession>A0A4D8PWH6</accession>
<dbReference type="AlphaFoldDB" id="A0A4D8PWH6"/>
<dbReference type="EMBL" id="CP032330">
    <property type="protein sequence ID" value="QCO02854.1"/>
    <property type="molecule type" value="Genomic_DNA"/>
</dbReference>
<gene>
    <name evidence="2" type="ORF">D3867_13045</name>
</gene>
<proteinExistence type="predicted"/>